<name>A0A328ZDM4_9BURK</name>
<feature type="domain" description="BON" evidence="2">
    <location>
        <begin position="84"/>
        <end position="152"/>
    </location>
</feature>
<evidence type="ECO:0000313" key="4">
    <source>
        <dbReference type="Proteomes" id="UP000248856"/>
    </source>
</evidence>
<dbReference type="PANTHER" id="PTHR34606">
    <property type="entry name" value="BON DOMAIN-CONTAINING PROTEIN"/>
    <property type="match status" value="1"/>
</dbReference>
<dbReference type="RefSeq" id="WP_111877278.1">
    <property type="nucleotide sequence ID" value="NZ_CBCSGC010000128.1"/>
</dbReference>
<keyword evidence="4" id="KW-1185">Reference proteome</keyword>
<gene>
    <name evidence="3" type="ORF">AX018_101764</name>
</gene>
<dbReference type="SMART" id="SM00749">
    <property type="entry name" value="BON"/>
    <property type="match status" value="1"/>
</dbReference>
<comment type="caution">
    <text evidence="3">The sequence shown here is derived from an EMBL/GenBank/DDBJ whole genome shotgun (WGS) entry which is preliminary data.</text>
</comment>
<feature type="chain" id="PRO_5016456735" evidence="1">
    <location>
        <begin position="26"/>
        <end position="156"/>
    </location>
</feature>
<dbReference type="InterPro" id="IPR014004">
    <property type="entry name" value="Transpt-assoc_nodulatn_dom_bac"/>
</dbReference>
<organism evidence="3 4">
    <name type="scientific">Paracidovorax anthurii</name>
    <dbReference type="NCBI Taxonomy" id="78229"/>
    <lineage>
        <taxon>Bacteria</taxon>
        <taxon>Pseudomonadati</taxon>
        <taxon>Pseudomonadota</taxon>
        <taxon>Betaproteobacteria</taxon>
        <taxon>Burkholderiales</taxon>
        <taxon>Comamonadaceae</taxon>
        <taxon>Paracidovorax</taxon>
    </lineage>
</organism>
<evidence type="ECO:0000313" key="3">
    <source>
        <dbReference type="EMBL" id="RAR82612.1"/>
    </source>
</evidence>
<dbReference type="InterPro" id="IPR051686">
    <property type="entry name" value="Lipoprotein_DolP"/>
</dbReference>
<dbReference type="PANTHER" id="PTHR34606:SF15">
    <property type="entry name" value="BON DOMAIN-CONTAINING PROTEIN"/>
    <property type="match status" value="1"/>
</dbReference>
<dbReference type="EMBL" id="QLTA01000017">
    <property type="protein sequence ID" value="RAR82612.1"/>
    <property type="molecule type" value="Genomic_DNA"/>
</dbReference>
<dbReference type="OrthoDB" id="8564061at2"/>
<reference evidence="3 4" key="1">
    <citation type="submission" date="2018-06" db="EMBL/GenBank/DDBJ databases">
        <title>Genomic Encyclopedia of Archaeal and Bacterial Type Strains, Phase II (KMG-II): from individual species to whole genera.</title>
        <authorList>
            <person name="Goeker M."/>
        </authorList>
    </citation>
    <scope>NUCLEOTIDE SEQUENCE [LARGE SCALE GENOMIC DNA]</scope>
    <source>
        <strain evidence="3 4">CFPB 3232</strain>
    </source>
</reference>
<dbReference type="PROSITE" id="PS51257">
    <property type="entry name" value="PROKAR_LIPOPROTEIN"/>
    <property type="match status" value="1"/>
</dbReference>
<dbReference type="Proteomes" id="UP000248856">
    <property type="component" value="Unassembled WGS sequence"/>
</dbReference>
<protein>
    <submittedName>
        <fullName evidence="3">BON domain-containing protein</fullName>
    </submittedName>
</protein>
<feature type="signal peptide" evidence="1">
    <location>
        <begin position="1"/>
        <end position="25"/>
    </location>
</feature>
<dbReference type="Gene3D" id="3.30.1340.30">
    <property type="match status" value="1"/>
</dbReference>
<dbReference type="PROSITE" id="PS50914">
    <property type="entry name" value="BON"/>
    <property type="match status" value="1"/>
</dbReference>
<dbReference type="Pfam" id="PF04972">
    <property type="entry name" value="BON"/>
    <property type="match status" value="1"/>
</dbReference>
<proteinExistence type="predicted"/>
<dbReference type="InterPro" id="IPR007055">
    <property type="entry name" value="BON_dom"/>
</dbReference>
<evidence type="ECO:0000256" key="1">
    <source>
        <dbReference type="SAM" id="SignalP"/>
    </source>
</evidence>
<keyword evidence="1" id="KW-0732">Signal</keyword>
<accession>A0A328ZDM4</accession>
<dbReference type="AlphaFoldDB" id="A0A328ZDM4"/>
<evidence type="ECO:0000259" key="2">
    <source>
        <dbReference type="PROSITE" id="PS50914"/>
    </source>
</evidence>
<sequence>MTHEARSIARATPRALAILSATALAFGLAACNRAEDQTVGQKIDSTIERTGQMASDAQRRMEAAATEASQASRQAAARAAEVMDDAGISAKVTAGLAQDTELSAIKIDVDTRNGIVTLMGPVRNEVARERATRIAQGVKGVNSVVNQLVIAPGATG</sequence>